<dbReference type="AlphaFoldDB" id="A0A8T1MRG9"/>
<sequence length="503" mass="54848">VGNSHIVDASKEEEACSLSRLSVVVYPDGCTGDMLQEGCGSCQLGTIMDMFELAKKVGMELNSALTKTLRLEPPFRCLAAVPPKGSTRAGILSGCPSLDRGSRESEVGFEPRTFCSGNSRSNHLSHLATHQRPYGGRAHSLTLKKNRSAVAPLRCLAAMPPEGSTRAGILPGCPGLDRGSRETEAGFEPRTFRSCPAGMILEGGTRTEIKSRRPTPDRNSQDAQLGFERQNFRPFPVGHQTKKPNRSAVTRFRCLAAMPPERSTGAGILPGGPSLDRASRDAELGFEPRTFRPVNSRAAEPSATSESESGFVSRLWGLVHKESHDVEPSTVNVELLWPRRFDCVGSGKRHRDSCADELPNTLLKDGGEYPFDKGARSECAYHSGISLTPAATRLLVSLVLRRIMVAGETLTREQQAGLWPGRVCNGQIFSPRQVFRTCVQILCEKSVVNPEYADDIVLKEEKKAQVILDEQTKAIPSVGVYFARAKCKAMLAHMQSRSITFPI</sequence>
<dbReference type="SUPFAM" id="SSF55666">
    <property type="entry name" value="Ribonuclease PH domain 2-like"/>
    <property type="match status" value="1"/>
</dbReference>
<protein>
    <recommendedName>
        <fullName evidence="1">Exoribonuclease phosphorolytic domain-containing protein</fullName>
    </recommendedName>
</protein>
<evidence type="ECO:0000313" key="2">
    <source>
        <dbReference type="EMBL" id="KAG5451599.1"/>
    </source>
</evidence>
<accession>A0A8T1MRG9</accession>
<feature type="non-terminal residue" evidence="2">
    <location>
        <position position="1"/>
    </location>
</feature>
<dbReference type="OrthoDB" id="272245at2759"/>
<reference evidence="2 3" key="1">
    <citation type="journal article" date="2018" name="Biotechnol. Adv.">
        <title>Improved genomic resources and new bioinformatic workflow for the carcinogenic parasite Clonorchis sinensis: Biotechnological implications.</title>
        <authorList>
            <person name="Wang D."/>
            <person name="Korhonen P.K."/>
            <person name="Gasser R.B."/>
            <person name="Young N.D."/>
        </authorList>
    </citation>
    <scope>NUCLEOTIDE SEQUENCE [LARGE SCALE GENOMIC DNA]</scope>
    <source>
        <strain evidence="2">Cs-k2</strain>
    </source>
</reference>
<dbReference type="InterPro" id="IPR036345">
    <property type="entry name" value="ExoRNase_PH_dom2_sf"/>
</dbReference>
<keyword evidence="3" id="KW-1185">Reference proteome</keyword>
<dbReference type="InterPro" id="IPR027408">
    <property type="entry name" value="PNPase/RNase_PH_dom_sf"/>
</dbReference>
<feature type="domain" description="Exoribonuclease phosphorolytic" evidence="1">
    <location>
        <begin position="1"/>
        <end position="56"/>
    </location>
</feature>
<dbReference type="Proteomes" id="UP000286415">
    <property type="component" value="Unassembled WGS sequence"/>
</dbReference>
<organism evidence="2 3">
    <name type="scientific">Clonorchis sinensis</name>
    <name type="common">Chinese liver fluke</name>
    <dbReference type="NCBI Taxonomy" id="79923"/>
    <lineage>
        <taxon>Eukaryota</taxon>
        <taxon>Metazoa</taxon>
        <taxon>Spiralia</taxon>
        <taxon>Lophotrochozoa</taxon>
        <taxon>Platyhelminthes</taxon>
        <taxon>Trematoda</taxon>
        <taxon>Digenea</taxon>
        <taxon>Opisthorchiida</taxon>
        <taxon>Opisthorchiata</taxon>
        <taxon>Opisthorchiidae</taxon>
        <taxon>Clonorchis</taxon>
    </lineage>
</organism>
<evidence type="ECO:0000259" key="1">
    <source>
        <dbReference type="Pfam" id="PF03725"/>
    </source>
</evidence>
<comment type="caution">
    <text evidence="2">The sequence shown here is derived from an EMBL/GenBank/DDBJ whole genome shotgun (WGS) entry which is preliminary data.</text>
</comment>
<name>A0A8T1MRG9_CLOSI</name>
<proteinExistence type="predicted"/>
<dbReference type="EMBL" id="NIRI02000042">
    <property type="protein sequence ID" value="KAG5451599.1"/>
    <property type="molecule type" value="Genomic_DNA"/>
</dbReference>
<dbReference type="InterPro" id="IPR015847">
    <property type="entry name" value="ExoRNase_PH_dom2"/>
</dbReference>
<evidence type="ECO:0000313" key="3">
    <source>
        <dbReference type="Proteomes" id="UP000286415"/>
    </source>
</evidence>
<gene>
    <name evidence="2" type="ORF">CSKR_110880</name>
</gene>
<reference evidence="2 3" key="2">
    <citation type="journal article" date="2021" name="Genomics">
        <title>High-quality reference genome for Clonorchis sinensis.</title>
        <authorList>
            <person name="Young N.D."/>
            <person name="Stroehlein A.J."/>
            <person name="Kinkar L."/>
            <person name="Wang T."/>
            <person name="Sohn W.M."/>
            <person name="Chang B.C.H."/>
            <person name="Kaur P."/>
            <person name="Weisz D."/>
            <person name="Dudchenko O."/>
            <person name="Aiden E.L."/>
            <person name="Korhonen P.K."/>
            <person name="Gasser R.B."/>
        </authorList>
    </citation>
    <scope>NUCLEOTIDE SEQUENCE [LARGE SCALE GENOMIC DNA]</scope>
    <source>
        <strain evidence="2">Cs-k2</strain>
    </source>
</reference>
<dbReference type="Gene3D" id="3.30.230.70">
    <property type="entry name" value="GHMP Kinase, N-terminal domain"/>
    <property type="match status" value="1"/>
</dbReference>
<dbReference type="Pfam" id="PF03725">
    <property type="entry name" value="RNase_PH_C"/>
    <property type="match status" value="1"/>
</dbReference>